<dbReference type="Pfam" id="PF02338">
    <property type="entry name" value="OTU"/>
    <property type="match status" value="1"/>
</dbReference>
<dbReference type="CDD" id="cd22748">
    <property type="entry name" value="OTU_OTUD6-like"/>
    <property type="match status" value="1"/>
</dbReference>
<feature type="domain" description="OTU" evidence="1">
    <location>
        <begin position="1"/>
        <end position="118"/>
    </location>
</feature>
<name>A0A7J7JPZ0_BUGNE</name>
<dbReference type="AlphaFoldDB" id="A0A7J7JPZ0"/>
<dbReference type="InterPro" id="IPR038765">
    <property type="entry name" value="Papain-like_cys_pep_sf"/>
</dbReference>
<evidence type="ECO:0000259" key="1">
    <source>
        <dbReference type="PROSITE" id="PS50802"/>
    </source>
</evidence>
<dbReference type="InterPro" id="IPR050704">
    <property type="entry name" value="Peptidase_C85-like"/>
</dbReference>
<reference evidence="2" key="1">
    <citation type="submission" date="2020-06" db="EMBL/GenBank/DDBJ databases">
        <title>Draft genome of Bugula neritina, a colonial animal packing powerful symbionts and potential medicines.</title>
        <authorList>
            <person name="Rayko M."/>
        </authorList>
    </citation>
    <scope>NUCLEOTIDE SEQUENCE [LARGE SCALE GENOMIC DNA]</scope>
    <source>
        <strain evidence="2">Kwan_BN1</strain>
    </source>
</reference>
<dbReference type="OrthoDB" id="415023at2759"/>
<evidence type="ECO:0000313" key="2">
    <source>
        <dbReference type="EMBL" id="KAF6028422.1"/>
    </source>
</evidence>
<proteinExistence type="predicted"/>
<dbReference type="PROSITE" id="PS50802">
    <property type="entry name" value="OTU"/>
    <property type="match status" value="1"/>
</dbReference>
<protein>
    <submittedName>
        <fullName evidence="2">OTUD6B</fullName>
    </submittedName>
</protein>
<dbReference type="GO" id="GO:0004843">
    <property type="term" value="F:cysteine-type deubiquitinase activity"/>
    <property type="evidence" value="ECO:0007669"/>
    <property type="project" value="TreeGrafter"/>
</dbReference>
<organism evidence="2 3">
    <name type="scientific">Bugula neritina</name>
    <name type="common">Brown bryozoan</name>
    <name type="synonym">Sertularia neritina</name>
    <dbReference type="NCBI Taxonomy" id="10212"/>
    <lineage>
        <taxon>Eukaryota</taxon>
        <taxon>Metazoa</taxon>
        <taxon>Spiralia</taxon>
        <taxon>Lophotrochozoa</taxon>
        <taxon>Bryozoa</taxon>
        <taxon>Gymnolaemata</taxon>
        <taxon>Cheilostomatida</taxon>
        <taxon>Flustrina</taxon>
        <taxon>Buguloidea</taxon>
        <taxon>Bugulidae</taxon>
        <taxon>Bugula</taxon>
    </lineage>
</organism>
<dbReference type="PANTHER" id="PTHR12419:SF10">
    <property type="entry name" value="DEUBIQUITINASE OTUD6B"/>
    <property type="match status" value="1"/>
</dbReference>
<dbReference type="GO" id="GO:0016579">
    <property type="term" value="P:protein deubiquitination"/>
    <property type="evidence" value="ECO:0007669"/>
    <property type="project" value="TreeGrafter"/>
</dbReference>
<keyword evidence="3" id="KW-1185">Reference proteome</keyword>
<dbReference type="EMBL" id="VXIV02001953">
    <property type="protein sequence ID" value="KAF6028422.1"/>
    <property type="molecule type" value="Genomic_DNA"/>
</dbReference>
<gene>
    <name evidence="2" type="ORF">EB796_013263</name>
</gene>
<dbReference type="SUPFAM" id="SSF54001">
    <property type="entry name" value="Cysteine proteinases"/>
    <property type="match status" value="1"/>
</dbReference>
<comment type="caution">
    <text evidence="2">The sequence shown here is derived from an EMBL/GenBank/DDBJ whole genome shotgun (WGS) entry which is preliminary data.</text>
</comment>
<dbReference type="Proteomes" id="UP000593567">
    <property type="component" value="Unassembled WGS sequence"/>
</dbReference>
<evidence type="ECO:0000313" key="3">
    <source>
        <dbReference type="Proteomes" id="UP000593567"/>
    </source>
</evidence>
<dbReference type="PANTHER" id="PTHR12419">
    <property type="entry name" value="OTU DOMAIN CONTAINING PROTEIN"/>
    <property type="match status" value="1"/>
</dbReference>
<dbReference type="Gene3D" id="3.90.70.80">
    <property type="match status" value="1"/>
</dbReference>
<accession>A0A7J7JPZ0</accession>
<dbReference type="InterPro" id="IPR003323">
    <property type="entry name" value="OTU_dom"/>
</dbReference>
<sequence>MVMLTVSEVRSKVASELRQNREEYLPYLTTNDGEILDEEGFCEYCTRLELTHEWGGQVEIKALTAILKRSILIIQAESQDILIEPDCHTQDNPATPLTLIYHKKLYELGEHYNSVTPLAQEYN</sequence>